<accession>A0ABQ8LYQ7</accession>
<reference evidence="1 2" key="1">
    <citation type="submission" date="2022-01" db="EMBL/GenBank/DDBJ databases">
        <title>A high-quality chromosome-level genome assembly of rohu carp, Labeo rohita.</title>
        <authorList>
            <person name="Arick M.A. II"/>
            <person name="Hsu C.-Y."/>
            <person name="Magbanua Z."/>
            <person name="Pechanova O."/>
            <person name="Grover C."/>
            <person name="Miller E."/>
            <person name="Thrash A."/>
            <person name="Ezzel L."/>
            <person name="Alam S."/>
            <person name="Benzie J."/>
            <person name="Hamilton M."/>
            <person name="Karsi A."/>
            <person name="Lawrence M.L."/>
            <person name="Peterson D.G."/>
        </authorList>
    </citation>
    <scope>NUCLEOTIDE SEQUENCE [LARGE SCALE GENOMIC DNA]</scope>
    <source>
        <strain evidence="2">BAU-BD-2019</strain>
        <tissue evidence="1">Blood</tissue>
    </source>
</reference>
<comment type="caution">
    <text evidence="1">The sequence shown here is derived from an EMBL/GenBank/DDBJ whole genome shotgun (WGS) entry which is preliminary data.</text>
</comment>
<gene>
    <name evidence="1" type="ORF">H4Q32_024391</name>
</gene>
<proteinExistence type="predicted"/>
<evidence type="ECO:0000313" key="1">
    <source>
        <dbReference type="EMBL" id="KAI2655777.1"/>
    </source>
</evidence>
<dbReference type="Proteomes" id="UP000830375">
    <property type="component" value="Unassembled WGS sequence"/>
</dbReference>
<protein>
    <submittedName>
        <fullName evidence="1">Villin-1</fullName>
    </submittedName>
</protein>
<keyword evidence="2" id="KW-1185">Reference proteome</keyword>
<evidence type="ECO:0000313" key="2">
    <source>
        <dbReference type="Proteomes" id="UP000830375"/>
    </source>
</evidence>
<name>A0ABQ8LYQ7_LABRO</name>
<organism evidence="1 2">
    <name type="scientific">Labeo rohita</name>
    <name type="common">Indian major carp</name>
    <name type="synonym">Cyprinus rohita</name>
    <dbReference type="NCBI Taxonomy" id="84645"/>
    <lineage>
        <taxon>Eukaryota</taxon>
        <taxon>Metazoa</taxon>
        <taxon>Chordata</taxon>
        <taxon>Craniata</taxon>
        <taxon>Vertebrata</taxon>
        <taxon>Euteleostomi</taxon>
        <taxon>Actinopterygii</taxon>
        <taxon>Neopterygii</taxon>
        <taxon>Teleostei</taxon>
        <taxon>Ostariophysi</taxon>
        <taxon>Cypriniformes</taxon>
        <taxon>Cyprinidae</taxon>
        <taxon>Labeoninae</taxon>
        <taxon>Labeonini</taxon>
        <taxon>Labeo</taxon>
    </lineage>
</organism>
<sequence>MDRKANSYIKKWLGLICSLSKVALFGRNILELPLKSISLGCKQEKAISQLKHQDIVGFPHPGRSGLGWGSAPKMWSKASTKEDLVITPRTYTCGMDQKRTVISAPPRIQTSSTPSQH</sequence>
<dbReference type="EMBL" id="JACTAM010000016">
    <property type="protein sequence ID" value="KAI2655777.1"/>
    <property type="molecule type" value="Genomic_DNA"/>
</dbReference>